<feature type="domain" description="Glycosyl hydrolase family 32 N-terminal" evidence="5">
    <location>
        <begin position="24"/>
        <end position="344"/>
    </location>
</feature>
<dbReference type="SMART" id="SM00640">
    <property type="entry name" value="Glyco_32"/>
    <property type="match status" value="1"/>
</dbReference>
<dbReference type="PANTHER" id="PTHR31953">
    <property type="entry name" value="BETA-FRUCTOFURANOSIDASE, INSOLUBLE ISOENZYME CWINV1-RELATED"/>
    <property type="match status" value="1"/>
</dbReference>
<proteinExistence type="inferred from homology"/>
<evidence type="ECO:0000256" key="2">
    <source>
        <dbReference type="ARBA" id="ARBA00022801"/>
    </source>
</evidence>
<dbReference type="Pfam" id="PF08244">
    <property type="entry name" value="Glyco_hydro_32C"/>
    <property type="match status" value="1"/>
</dbReference>
<evidence type="ECO:0000259" key="6">
    <source>
        <dbReference type="Pfam" id="PF08244"/>
    </source>
</evidence>
<evidence type="ECO:0000313" key="7">
    <source>
        <dbReference type="EMBL" id="RHN77117.1"/>
    </source>
</evidence>
<dbReference type="EMBL" id="PSQE01000001">
    <property type="protein sequence ID" value="RHN77117.1"/>
    <property type="molecule type" value="Genomic_DNA"/>
</dbReference>
<dbReference type="FunFam" id="2.60.120.560:FF:000002">
    <property type="entry name" value="Beta-fructofuranosidase, insoluble isoenzyme CWINV1"/>
    <property type="match status" value="1"/>
</dbReference>
<comment type="similarity">
    <text evidence="1 4">Belongs to the glycosyl hydrolase 32 family.</text>
</comment>
<dbReference type="EC" id="3.2.1.-" evidence="7"/>
<dbReference type="InterPro" id="IPR013189">
    <property type="entry name" value="Glyco_hydro_32_C"/>
</dbReference>
<organism evidence="7 8">
    <name type="scientific">Medicago truncatula</name>
    <name type="common">Barrel medic</name>
    <name type="synonym">Medicago tribuloides</name>
    <dbReference type="NCBI Taxonomy" id="3880"/>
    <lineage>
        <taxon>Eukaryota</taxon>
        <taxon>Viridiplantae</taxon>
        <taxon>Streptophyta</taxon>
        <taxon>Embryophyta</taxon>
        <taxon>Tracheophyta</taxon>
        <taxon>Spermatophyta</taxon>
        <taxon>Magnoliopsida</taxon>
        <taxon>eudicotyledons</taxon>
        <taxon>Gunneridae</taxon>
        <taxon>Pentapetalae</taxon>
        <taxon>rosids</taxon>
        <taxon>fabids</taxon>
        <taxon>Fabales</taxon>
        <taxon>Fabaceae</taxon>
        <taxon>Papilionoideae</taxon>
        <taxon>50 kb inversion clade</taxon>
        <taxon>NPAAA clade</taxon>
        <taxon>Hologalegina</taxon>
        <taxon>IRL clade</taxon>
        <taxon>Trifolieae</taxon>
        <taxon>Medicago</taxon>
    </lineage>
</organism>
<protein>
    <submittedName>
        <fullName evidence="7">Putative glycosidase</fullName>
        <ecNumber evidence="7">3.2.1.-</ecNumber>
    </submittedName>
</protein>
<dbReference type="InterPro" id="IPR023296">
    <property type="entry name" value="Glyco_hydro_beta-prop_sf"/>
</dbReference>
<dbReference type="CDD" id="cd18624">
    <property type="entry name" value="GH32_Fruct1-like"/>
    <property type="match status" value="1"/>
</dbReference>
<feature type="domain" description="Glycosyl hydrolase family 32 C-terminal" evidence="6">
    <location>
        <begin position="347"/>
        <end position="542"/>
    </location>
</feature>
<comment type="caution">
    <text evidence="7">The sequence shown here is derived from an EMBL/GenBank/DDBJ whole genome shotgun (WGS) entry which is preliminary data.</text>
</comment>
<evidence type="ECO:0000256" key="3">
    <source>
        <dbReference type="ARBA" id="ARBA00023295"/>
    </source>
</evidence>
<dbReference type="Pfam" id="PF00251">
    <property type="entry name" value="Glyco_hydro_32N"/>
    <property type="match status" value="1"/>
</dbReference>
<dbReference type="AlphaFoldDB" id="A0A396JPZ1"/>
<sequence length="556" mass="63700">MENIVEDAPPNNINLEQPYRTWYHFQPKKNWMNGPMYYKGFYHFFYQHNPDGASFGVNKMVWGHSISKDLINWTHLNHAIEPTCAGETSCFSGSATIVPGEQPVIYMLYTGLINEKTHQVQYLAMPKDLSDPKLIEWIKHPQNPLMAAPNGVEVGEFRDPSTAWQGKDGKWRVLIGARNGEQGKAILYRSEDFVNWIVDPNPFYATDGTGVCECPDFFPVYINSTNGVDTSVENSSVRHVFKISYLLRCHDYYFIGKYVSDSDQEKFIPDEKFTGTWKELRFDYGNFYASKSFFDYAKNRRILWAWVLESDTKEDGIERGWAGLQTIPRKFWLDESGKRLLQWPIEELEQLRYNQINITRETLLSGSTLEVIGITASQADVEVLFELPDLESAEVLEPSEVDPQELCKEQYASIKGMIGPFGLQALASEDQTERTTISFRIYRVSDEYKCLMISDQTRSSSSLREGLEKPIYATIFDIDPNVKTISLRSLIDRSIIESFGDGGKVVITSRVYPLLAIEKDAHLFVFNDGSQSVVISELNAWSMNQAEFENEQTYYG</sequence>
<dbReference type="Proteomes" id="UP000265566">
    <property type="component" value="Chromosome 1"/>
</dbReference>
<name>A0A396JPZ1_MEDTR</name>
<dbReference type="Gramene" id="rna540">
    <property type="protein sequence ID" value="RHN77117.1"/>
    <property type="gene ID" value="gene540"/>
</dbReference>
<dbReference type="SUPFAM" id="SSF75005">
    <property type="entry name" value="Arabinanase/levansucrase/invertase"/>
    <property type="match status" value="1"/>
</dbReference>
<reference evidence="8" key="1">
    <citation type="journal article" date="2018" name="Nat. Plants">
        <title>Whole-genome landscape of Medicago truncatula symbiotic genes.</title>
        <authorList>
            <person name="Pecrix Y."/>
            <person name="Staton S.E."/>
            <person name="Sallet E."/>
            <person name="Lelandais-Briere C."/>
            <person name="Moreau S."/>
            <person name="Carrere S."/>
            <person name="Blein T."/>
            <person name="Jardinaud M.F."/>
            <person name="Latrasse D."/>
            <person name="Zouine M."/>
            <person name="Zahm M."/>
            <person name="Kreplak J."/>
            <person name="Mayjonade B."/>
            <person name="Satge C."/>
            <person name="Perez M."/>
            <person name="Cauet S."/>
            <person name="Marande W."/>
            <person name="Chantry-Darmon C."/>
            <person name="Lopez-Roques C."/>
            <person name="Bouchez O."/>
            <person name="Berard A."/>
            <person name="Debelle F."/>
            <person name="Munos S."/>
            <person name="Bendahmane A."/>
            <person name="Berges H."/>
            <person name="Niebel A."/>
            <person name="Buitink J."/>
            <person name="Frugier F."/>
            <person name="Benhamed M."/>
            <person name="Crespi M."/>
            <person name="Gouzy J."/>
            <person name="Gamas P."/>
        </authorList>
    </citation>
    <scope>NUCLEOTIDE SEQUENCE [LARGE SCALE GENOMIC DNA]</scope>
    <source>
        <strain evidence="8">cv. Jemalong A17</strain>
    </source>
</reference>
<keyword evidence="2 4" id="KW-0378">Hydrolase</keyword>
<dbReference type="SUPFAM" id="SSF49899">
    <property type="entry name" value="Concanavalin A-like lectins/glucanases"/>
    <property type="match status" value="1"/>
</dbReference>
<dbReference type="InterPro" id="IPR001362">
    <property type="entry name" value="Glyco_hydro_32"/>
</dbReference>
<dbReference type="Gene3D" id="2.115.10.20">
    <property type="entry name" value="Glycosyl hydrolase domain, family 43"/>
    <property type="match status" value="1"/>
</dbReference>
<dbReference type="Gene3D" id="2.60.120.560">
    <property type="entry name" value="Exo-inulinase, domain 1"/>
    <property type="match status" value="1"/>
</dbReference>
<evidence type="ECO:0000256" key="1">
    <source>
        <dbReference type="ARBA" id="ARBA00009902"/>
    </source>
</evidence>
<gene>
    <name evidence="7" type="ORF">MtrunA17_Chr1g0151321</name>
</gene>
<evidence type="ECO:0000313" key="8">
    <source>
        <dbReference type="Proteomes" id="UP000265566"/>
    </source>
</evidence>
<accession>A0A396JPZ1</accession>
<keyword evidence="3 4" id="KW-0326">Glycosidase</keyword>
<dbReference type="InterPro" id="IPR050551">
    <property type="entry name" value="Fructan_Metab_Enzymes"/>
</dbReference>
<dbReference type="GO" id="GO:0004553">
    <property type="term" value="F:hydrolase activity, hydrolyzing O-glycosyl compounds"/>
    <property type="evidence" value="ECO:0007669"/>
    <property type="project" value="InterPro"/>
</dbReference>
<dbReference type="InterPro" id="IPR013148">
    <property type="entry name" value="Glyco_hydro_32_N"/>
</dbReference>
<dbReference type="InterPro" id="IPR013320">
    <property type="entry name" value="ConA-like_dom_sf"/>
</dbReference>
<dbReference type="GO" id="GO:0005975">
    <property type="term" value="P:carbohydrate metabolic process"/>
    <property type="evidence" value="ECO:0007669"/>
    <property type="project" value="InterPro"/>
</dbReference>
<evidence type="ECO:0000256" key="4">
    <source>
        <dbReference type="RuleBase" id="RU362110"/>
    </source>
</evidence>
<evidence type="ECO:0000259" key="5">
    <source>
        <dbReference type="Pfam" id="PF00251"/>
    </source>
</evidence>